<protein>
    <submittedName>
        <fullName evidence="1">Uncharacterized protein</fullName>
    </submittedName>
</protein>
<evidence type="ECO:0000313" key="2">
    <source>
        <dbReference type="Proteomes" id="UP000007129"/>
    </source>
</evidence>
<dbReference type="EMBL" id="AHHD01000849">
    <property type="protein sequence ID" value="EKG08984.1"/>
    <property type="molecule type" value="Genomic_DNA"/>
</dbReference>
<reference evidence="1 2" key="1">
    <citation type="journal article" date="2012" name="BMC Genomics">
        <title>Tools to kill: Genome of one of the most destructive plant pathogenic fungi Macrophomina phaseolina.</title>
        <authorList>
            <person name="Islam M.S."/>
            <person name="Haque M.S."/>
            <person name="Islam M.M."/>
            <person name="Emdad E.M."/>
            <person name="Halim A."/>
            <person name="Hossen Q.M.M."/>
            <person name="Hossain M.Z."/>
            <person name="Ahmed B."/>
            <person name="Rahim S."/>
            <person name="Rahman M.S."/>
            <person name="Alam M.M."/>
            <person name="Hou S."/>
            <person name="Wan X."/>
            <person name="Saito J.A."/>
            <person name="Alam M."/>
        </authorList>
    </citation>
    <scope>NUCLEOTIDE SEQUENCE [LARGE SCALE GENOMIC DNA]</scope>
    <source>
        <strain evidence="1 2">MS6</strain>
    </source>
</reference>
<sequence>FFFFLKTSTISRIVVS</sequence>
<accession>K2RFX4</accession>
<evidence type="ECO:0000313" key="1">
    <source>
        <dbReference type="EMBL" id="EKG08984.1"/>
    </source>
</evidence>
<gene>
    <name evidence="1" type="ORF">MPH_14054</name>
</gene>
<feature type="non-terminal residue" evidence="1">
    <location>
        <position position="1"/>
    </location>
</feature>
<dbReference type="InParanoid" id="K2RFX4"/>
<proteinExistence type="predicted"/>
<dbReference type="VEuPathDB" id="FungiDB:MPH_14054"/>
<name>K2RFX4_MACPH</name>
<dbReference type="Proteomes" id="UP000007129">
    <property type="component" value="Unassembled WGS sequence"/>
</dbReference>
<dbReference type="HOGENOM" id="CLU_222395_0_0_1"/>
<comment type="caution">
    <text evidence="1">The sequence shown here is derived from an EMBL/GenBank/DDBJ whole genome shotgun (WGS) entry which is preliminary data.</text>
</comment>
<organism evidence="1 2">
    <name type="scientific">Macrophomina phaseolina (strain MS6)</name>
    <name type="common">Charcoal rot fungus</name>
    <dbReference type="NCBI Taxonomy" id="1126212"/>
    <lineage>
        <taxon>Eukaryota</taxon>
        <taxon>Fungi</taxon>
        <taxon>Dikarya</taxon>
        <taxon>Ascomycota</taxon>
        <taxon>Pezizomycotina</taxon>
        <taxon>Dothideomycetes</taxon>
        <taxon>Dothideomycetes incertae sedis</taxon>
        <taxon>Botryosphaeriales</taxon>
        <taxon>Botryosphaeriaceae</taxon>
        <taxon>Macrophomina</taxon>
    </lineage>
</organism>
<feature type="non-terminal residue" evidence="1">
    <location>
        <position position="16"/>
    </location>
</feature>
<dbReference type="AlphaFoldDB" id="K2RFX4"/>